<dbReference type="PANTHER" id="PTHR43174">
    <property type="entry name" value="UDP-N-ACETYLGLUCOSAMINE 2-EPIMERASE"/>
    <property type="match status" value="1"/>
</dbReference>
<dbReference type="NCBIfam" id="TIGR03568">
    <property type="entry name" value="NeuC_NnaA"/>
    <property type="match status" value="1"/>
</dbReference>
<keyword evidence="3" id="KW-1185">Reference proteome</keyword>
<dbReference type="EC" id="3.2.1.183" evidence="2"/>
<reference evidence="2 3" key="1">
    <citation type="submission" date="2023-09" db="EMBL/GenBank/DDBJ databases">
        <authorList>
            <person name="Rey-Velasco X."/>
        </authorList>
    </citation>
    <scope>NUCLEOTIDE SEQUENCE [LARGE SCALE GENOMIC DNA]</scope>
    <source>
        <strain evidence="2 3">F225</strain>
    </source>
</reference>
<dbReference type="SUPFAM" id="SSF53756">
    <property type="entry name" value="UDP-Glycosyltransferase/glycogen phosphorylase"/>
    <property type="match status" value="1"/>
</dbReference>
<dbReference type="PANTHER" id="PTHR43174:SF3">
    <property type="entry name" value="UDP-N-ACETYLGLUCOSAMINE 2-EPIMERASE"/>
    <property type="match status" value="1"/>
</dbReference>
<protein>
    <submittedName>
        <fullName evidence="2">UDP-N-acetylglucosamine 2-epimerase</fullName>
        <ecNumber evidence="2">3.2.1.183</ecNumber>
    </submittedName>
</protein>
<dbReference type="InterPro" id="IPR020004">
    <property type="entry name" value="UDP-GlcNAc_Epase"/>
</dbReference>
<sequence>MKKIAFLTGTRADFGKIKSLLQILQNHKNFEAHIFVTGMHLIEKYGYTLYEIEKCRFKNIYEFSNETSEATMDLTLARTIEGFSAYVKRLKPDLIVVHGDRVEALAGAIVGSLNNILVAHIEGGEVSGTVDELIRHSISKLSHVHFVSNETAENRLVQMGELKESIFNIGSPDVDIMFSENLASLEEVKKYYEIPYEKYAVAMFHPVTTEYEKMSEYAENFVNALLVDNSNYVVVYPNNDLGSELILKEYERLKDNERFKVFPSIRFEYFLVLLKNAQFIIGNSSAGIREAPYYGIPTINIGTRQENRSLHTHILNTSYMQEDILNALKAPHPVTEKYIPAFGTGKSDKKFLESLSSSEFWSINHQKQFRDI</sequence>
<dbReference type="Gene3D" id="3.40.50.2000">
    <property type="entry name" value="Glycogen Phosphorylase B"/>
    <property type="match status" value="2"/>
</dbReference>
<dbReference type="RefSeq" id="WP_311500148.1">
    <property type="nucleotide sequence ID" value="NZ_JAVRHN010000007.1"/>
</dbReference>
<dbReference type="EMBL" id="JAVRHN010000007">
    <property type="protein sequence ID" value="MDT0686842.1"/>
    <property type="molecule type" value="Genomic_DNA"/>
</dbReference>
<accession>A0ABU3DT04</accession>
<dbReference type="Pfam" id="PF02350">
    <property type="entry name" value="Epimerase_2"/>
    <property type="match status" value="1"/>
</dbReference>
<evidence type="ECO:0000313" key="3">
    <source>
        <dbReference type="Proteomes" id="UP001253848"/>
    </source>
</evidence>
<dbReference type="InterPro" id="IPR003331">
    <property type="entry name" value="UDP_GlcNAc_Epimerase_2_dom"/>
</dbReference>
<dbReference type="GO" id="GO:0016798">
    <property type="term" value="F:hydrolase activity, acting on glycosyl bonds"/>
    <property type="evidence" value="ECO:0007669"/>
    <property type="project" value="UniProtKB-KW"/>
</dbReference>
<keyword evidence="2" id="KW-0326">Glycosidase</keyword>
<name>A0ABU3DT04_9FLAO</name>
<feature type="domain" description="UDP-N-acetylglucosamine 2-epimerase" evidence="1">
    <location>
        <begin position="24"/>
        <end position="355"/>
    </location>
</feature>
<dbReference type="CDD" id="cd03786">
    <property type="entry name" value="GTB_UDP-GlcNAc_2-Epimerase"/>
    <property type="match status" value="1"/>
</dbReference>
<proteinExistence type="predicted"/>
<evidence type="ECO:0000259" key="1">
    <source>
        <dbReference type="Pfam" id="PF02350"/>
    </source>
</evidence>
<dbReference type="InterPro" id="IPR029767">
    <property type="entry name" value="WecB-like"/>
</dbReference>
<gene>
    <name evidence="2" type="primary">neuC</name>
    <name evidence="2" type="ORF">RM541_10730</name>
</gene>
<dbReference type="Proteomes" id="UP001253848">
    <property type="component" value="Unassembled WGS sequence"/>
</dbReference>
<keyword evidence="2" id="KW-0378">Hydrolase</keyword>
<evidence type="ECO:0000313" key="2">
    <source>
        <dbReference type="EMBL" id="MDT0686842.1"/>
    </source>
</evidence>
<organism evidence="2 3">
    <name type="scientific">Autumnicola psychrophila</name>
    <dbReference type="NCBI Taxonomy" id="3075592"/>
    <lineage>
        <taxon>Bacteria</taxon>
        <taxon>Pseudomonadati</taxon>
        <taxon>Bacteroidota</taxon>
        <taxon>Flavobacteriia</taxon>
        <taxon>Flavobacteriales</taxon>
        <taxon>Flavobacteriaceae</taxon>
        <taxon>Autumnicola</taxon>
    </lineage>
</organism>
<comment type="caution">
    <text evidence="2">The sequence shown here is derived from an EMBL/GenBank/DDBJ whole genome shotgun (WGS) entry which is preliminary data.</text>
</comment>